<dbReference type="InterPro" id="IPR003675">
    <property type="entry name" value="Rce1/LyrA-like_dom"/>
</dbReference>
<keyword evidence="2" id="KW-0472">Membrane</keyword>
<organism evidence="4 5">
    <name type="scientific">Enterococcus hulanensis</name>
    <dbReference type="NCBI Taxonomy" id="2559929"/>
    <lineage>
        <taxon>Bacteria</taxon>
        <taxon>Bacillati</taxon>
        <taxon>Bacillota</taxon>
        <taxon>Bacilli</taxon>
        <taxon>Lactobacillales</taxon>
        <taxon>Enterococcaceae</taxon>
        <taxon>Enterococcus</taxon>
    </lineage>
</organism>
<evidence type="ECO:0000256" key="1">
    <source>
        <dbReference type="ARBA" id="ARBA00009067"/>
    </source>
</evidence>
<dbReference type="PANTHER" id="PTHR36435:SF1">
    <property type="entry name" value="CAAX AMINO TERMINAL PROTEASE FAMILY PROTEIN"/>
    <property type="match status" value="1"/>
</dbReference>
<feature type="transmembrane region" description="Helical" evidence="2">
    <location>
        <begin position="116"/>
        <end position="136"/>
    </location>
</feature>
<feature type="transmembrane region" description="Helical" evidence="2">
    <location>
        <begin position="12"/>
        <end position="33"/>
    </location>
</feature>
<dbReference type="PANTHER" id="PTHR36435">
    <property type="entry name" value="SLR1288 PROTEIN"/>
    <property type="match status" value="1"/>
</dbReference>
<evidence type="ECO:0000256" key="2">
    <source>
        <dbReference type="SAM" id="Phobius"/>
    </source>
</evidence>
<protein>
    <submittedName>
        <fullName evidence="4">Type II CAAX endopeptidase family protein</fullName>
    </submittedName>
</protein>
<dbReference type="Proteomes" id="UP001252875">
    <property type="component" value="Unassembled WGS sequence"/>
</dbReference>
<feature type="transmembrane region" description="Helical" evidence="2">
    <location>
        <begin position="199"/>
        <end position="220"/>
    </location>
</feature>
<dbReference type="EMBL" id="JARPYI010000005">
    <property type="protein sequence ID" value="MDT2600304.1"/>
    <property type="molecule type" value="Genomic_DNA"/>
</dbReference>
<feature type="transmembrane region" description="Helical" evidence="2">
    <location>
        <begin position="148"/>
        <end position="168"/>
    </location>
</feature>
<gene>
    <name evidence="4" type="ORF">P7D85_11000</name>
</gene>
<evidence type="ECO:0000313" key="5">
    <source>
        <dbReference type="Proteomes" id="UP001252875"/>
    </source>
</evidence>
<reference evidence="4 5" key="1">
    <citation type="submission" date="2023-03" db="EMBL/GenBank/DDBJ databases">
        <authorList>
            <person name="Shen W."/>
            <person name="Cai J."/>
        </authorList>
    </citation>
    <scope>NUCLEOTIDE SEQUENCE [LARGE SCALE GENOMIC DNA]</scope>
    <source>
        <strain evidence="4 5">D6-4</strain>
    </source>
</reference>
<sequence>MNIHNFFSAFSKIVLAILFFAIIKSVSLLISLANKYHNIAAYIIVGALILILIIFDLFLASKVKILDLKKVRISFSDFKNCISWLLVILAVKVVGGLILLIEKETTTYNQKGLEDFLMYTPIFIVILFTAISAPIMEEILFRGFILKVCFVNHMLFGTMISGILFGLAHHPTNLGSFFTYAGMGVVLGIYYKKYQRIELSILLHFFNNLIGLVPYVYVFLLSN</sequence>
<feature type="transmembrane region" description="Helical" evidence="2">
    <location>
        <begin position="39"/>
        <end position="60"/>
    </location>
</feature>
<keyword evidence="2" id="KW-0812">Transmembrane</keyword>
<comment type="similarity">
    <text evidence="1">Belongs to the UPF0177 family.</text>
</comment>
<evidence type="ECO:0000259" key="3">
    <source>
        <dbReference type="Pfam" id="PF02517"/>
    </source>
</evidence>
<comment type="caution">
    <text evidence="4">The sequence shown here is derived from an EMBL/GenBank/DDBJ whole genome shotgun (WGS) entry which is preliminary data.</text>
</comment>
<dbReference type="RefSeq" id="WP_311822269.1">
    <property type="nucleotide sequence ID" value="NZ_JARPYF010000005.1"/>
</dbReference>
<feature type="transmembrane region" description="Helical" evidence="2">
    <location>
        <begin position="174"/>
        <end position="192"/>
    </location>
</feature>
<feature type="domain" description="CAAX prenyl protease 2/Lysostaphin resistance protein A-like" evidence="3">
    <location>
        <begin position="122"/>
        <end position="210"/>
    </location>
</feature>
<accession>A0ABU3EZJ3</accession>
<proteinExistence type="inferred from homology"/>
<evidence type="ECO:0000313" key="4">
    <source>
        <dbReference type="EMBL" id="MDT2600304.1"/>
    </source>
</evidence>
<keyword evidence="2" id="KW-1133">Transmembrane helix</keyword>
<dbReference type="InterPro" id="IPR052710">
    <property type="entry name" value="CAAX_protease"/>
</dbReference>
<feature type="transmembrane region" description="Helical" evidence="2">
    <location>
        <begin position="81"/>
        <end position="101"/>
    </location>
</feature>
<name>A0ABU3EZJ3_9ENTE</name>
<keyword evidence="5" id="KW-1185">Reference proteome</keyword>
<dbReference type="Pfam" id="PF02517">
    <property type="entry name" value="Rce1-like"/>
    <property type="match status" value="1"/>
</dbReference>